<evidence type="ECO:0000256" key="1">
    <source>
        <dbReference type="SAM" id="MobiDB-lite"/>
    </source>
</evidence>
<accession>D3UIJ8</accession>
<sequence>MKENPKNPKTPAQENTQNRMGENLHNASWHPQNSKKARKDPRHPQHTQEHPPGIMQEISQNQAPQAPAQMCTISCLLILLGVNVLAALVFYFWDPLDFALHMLNFEMGFLGFLFINLANFWGLKNRITKEADSLRSLPKEQKKQKSSRLFLGLRISGLWARILAYALFGWGLYALMHSGRFSFVSCAIGIALSLFGILFLQFLQLKKQ</sequence>
<feature type="transmembrane region" description="Helical" evidence="2">
    <location>
        <begin position="181"/>
        <end position="203"/>
    </location>
</feature>
<feature type="region of interest" description="Disordered" evidence="1">
    <location>
        <begin position="1"/>
        <end position="52"/>
    </location>
</feature>
<feature type="transmembrane region" description="Helical" evidence="2">
    <location>
        <begin position="149"/>
        <end position="175"/>
    </location>
</feature>
<dbReference type="KEGG" id="hms:HMU10640"/>
<protein>
    <submittedName>
        <fullName evidence="3">Uncharacterized protein</fullName>
    </submittedName>
</protein>
<dbReference type="HOGENOM" id="CLU_1319460_0_0_7"/>
<evidence type="ECO:0000313" key="4">
    <source>
        <dbReference type="Proteomes" id="UP000001522"/>
    </source>
</evidence>
<keyword evidence="2" id="KW-0472">Membrane</keyword>
<dbReference type="Proteomes" id="UP000001522">
    <property type="component" value="Chromosome"/>
</dbReference>
<keyword evidence="2" id="KW-0812">Transmembrane</keyword>
<dbReference type="EMBL" id="FN555004">
    <property type="protein sequence ID" value="CBG40321.1"/>
    <property type="molecule type" value="Genomic_DNA"/>
</dbReference>
<organism evidence="3 4">
    <name type="scientific">Helicobacter mustelae (strain ATCC 43772 / CCUG 25715 / CIP 103759 / LMG 18044 / NCTC 12198 / R85-136P)</name>
    <name type="common">Campylobacter mustelae</name>
    <dbReference type="NCBI Taxonomy" id="679897"/>
    <lineage>
        <taxon>Bacteria</taxon>
        <taxon>Pseudomonadati</taxon>
        <taxon>Campylobacterota</taxon>
        <taxon>Epsilonproteobacteria</taxon>
        <taxon>Campylobacterales</taxon>
        <taxon>Helicobacteraceae</taxon>
        <taxon>Helicobacter</taxon>
    </lineage>
</organism>
<gene>
    <name evidence="3" type="ordered locus">HMU10640</name>
</gene>
<feature type="compositionally biased region" description="Polar residues" evidence="1">
    <location>
        <begin position="10"/>
        <end position="32"/>
    </location>
</feature>
<name>D3UIJ8_HELM1</name>
<evidence type="ECO:0000313" key="3">
    <source>
        <dbReference type="EMBL" id="CBG40321.1"/>
    </source>
</evidence>
<dbReference type="STRING" id="679897.HMU10640"/>
<evidence type="ECO:0000256" key="2">
    <source>
        <dbReference type="SAM" id="Phobius"/>
    </source>
</evidence>
<feature type="transmembrane region" description="Helical" evidence="2">
    <location>
        <begin position="99"/>
        <end position="121"/>
    </location>
</feature>
<proteinExistence type="predicted"/>
<reference evidence="3 4" key="1">
    <citation type="journal article" date="2010" name="BMC Genomics">
        <title>Comparative genomics and proteomics of Helicobacter mustelae, an ulcerogenic and carcinogenic gastric pathogen.</title>
        <authorList>
            <person name="O'Toole P.W."/>
            <person name="Snelling W.J."/>
            <person name="Canchaya C."/>
            <person name="Forde B.M."/>
            <person name="Hardie K.R."/>
            <person name="Josenhans C."/>
            <person name="Graham R.L.J."/>
            <person name="McMullan G."/>
            <person name="Parkhill J."/>
            <person name="Belda E."/>
            <person name="Bentley S.D."/>
        </authorList>
    </citation>
    <scope>NUCLEOTIDE SEQUENCE [LARGE SCALE GENOMIC DNA]</scope>
    <source>
        <strain evidence="4">ATCC 43772 / LMG 18044 / NCTC 12198 / 12198</strain>
    </source>
</reference>
<feature type="transmembrane region" description="Helical" evidence="2">
    <location>
        <begin position="70"/>
        <end position="93"/>
    </location>
</feature>
<keyword evidence="2" id="KW-1133">Transmembrane helix</keyword>
<dbReference type="AlphaFoldDB" id="D3UIJ8"/>
<keyword evidence="4" id="KW-1185">Reference proteome</keyword>